<name>A0ABY0IHD4_9BACT</name>
<accession>A0ABY0IHD4</accession>
<proteinExistence type="predicted"/>
<dbReference type="EMBL" id="QDKL01000001">
    <property type="protein sequence ID" value="RZF22361.1"/>
    <property type="molecule type" value="Genomic_DNA"/>
</dbReference>
<dbReference type="Proteomes" id="UP000443582">
    <property type="component" value="Unassembled WGS sequence"/>
</dbReference>
<organism evidence="1 2">
    <name type="scientific">Halobacteriovorax vibrionivorans</name>
    <dbReference type="NCBI Taxonomy" id="2152716"/>
    <lineage>
        <taxon>Bacteria</taxon>
        <taxon>Pseudomonadati</taxon>
        <taxon>Bdellovibrionota</taxon>
        <taxon>Bacteriovoracia</taxon>
        <taxon>Bacteriovoracales</taxon>
        <taxon>Halobacteriovoraceae</taxon>
        <taxon>Halobacteriovorax</taxon>
    </lineage>
</organism>
<gene>
    <name evidence="1" type="ORF">DAY19_00915</name>
</gene>
<keyword evidence="2" id="KW-1185">Reference proteome</keyword>
<evidence type="ECO:0008006" key="3">
    <source>
        <dbReference type="Google" id="ProtNLM"/>
    </source>
</evidence>
<evidence type="ECO:0000313" key="1">
    <source>
        <dbReference type="EMBL" id="RZF22361.1"/>
    </source>
</evidence>
<comment type="caution">
    <text evidence="1">The sequence shown here is derived from an EMBL/GenBank/DDBJ whole genome shotgun (WGS) entry which is preliminary data.</text>
</comment>
<reference evidence="2" key="1">
    <citation type="journal article" date="2019" name="Int. J. Syst. Evol. Microbiol.">
        <title>Halobacteriovorax valvorus sp. nov., a novel prokaryotic predator isolated from coastal seawater of China.</title>
        <authorList>
            <person name="Chen M.-X."/>
        </authorList>
    </citation>
    <scope>NUCLEOTIDE SEQUENCE [LARGE SCALE GENOMIC DNA]</scope>
    <source>
        <strain evidence="2">BL9</strain>
    </source>
</reference>
<dbReference type="RefSeq" id="WP_114705306.1">
    <property type="nucleotide sequence ID" value="NZ_QDKL01000001.1"/>
</dbReference>
<protein>
    <recommendedName>
        <fullName evidence="3">Lipoprotein</fullName>
    </recommendedName>
</protein>
<evidence type="ECO:0000313" key="2">
    <source>
        <dbReference type="Proteomes" id="UP000443582"/>
    </source>
</evidence>
<sequence>MTLFILLFVSLLIHSCRDVRRDISSIDELFLGEAHTFSAKITTLRNNGKRITISGGCENGAKVSFSSEFLVRGDSKTVDCEDGLYEKKLFFQDDIEGRMWVQVRHLNQSIDVLVPFVDTKNPSRVILTSPVPGYRYGNSIFFSGRCEPGAKVFIRSSYLDSVLRTVGCANGVFISSVYLKDSIADESQIIFSLYQVDPYGNSSSPIRINVEYQNIMNSITLDEQMIPLSDEEASISGSCGEFDFISIEGEQVACDNKRFKYVFDKYLVGQGKNRSFRIVVVEGLKTNGARSNAKIAIVYNQLFETNPRFYSPTGTYDIRERKKLVVSGTCGKTYFKGSVRLYTAKNPNILNSGETIPLNFDGSFYVKSNEFSLKGEERIYAECRDFYIKYKTNNFYTDFNFVDTSDINRFKKDLFFETPTISLTGNCLRKGRVVITNTRDGKTMKSDCVGGEVQFIFESSRLWGKDVFEVYEEDVFEDLKSEKQLFTINYNIFPNYPSRLYIEAPSPLWGSLYHDVILYWNYEPGDVGGETDYGIYSRDSYIQAQWKAIPRGTRNIVIRGRDLVKLGYEECSQVQLFLKVQNRNKDRAVIVESKGFYFDFTPPQPIEVLDVDYSPLFKKMLPEFKISEVDDNCSDYIKNDWLKGIQWYEVRLYKIDLIKSNIDLIDEMFLFELSDINKAQRVFDLKGVYQIGIVAVDMGLNRSKEYRSIMFSWN</sequence>